<organism evidence="1 2">
    <name type="scientific">Anaeromonas frigoriresistens</name>
    <dbReference type="NCBI Taxonomy" id="2683708"/>
    <lineage>
        <taxon>Bacteria</taxon>
        <taxon>Bacillati</taxon>
        <taxon>Bacillota</taxon>
        <taxon>Tissierellia</taxon>
        <taxon>Tissierellales</taxon>
        <taxon>Thermohalobacteraceae</taxon>
        <taxon>Anaeromonas</taxon>
    </lineage>
</organism>
<sequence length="136" mass="15832">MIVKDNGIPRKVQVFCAKLSSEKAEFIHAYPRQSSEFFFDGLNKAVVFFGGIPRKFIFDNLTQTVKEVEKGNDRILQDEFCGPAKGNEKVLVENLVKYTGNNYFLPYLDFKGFNELNNWLLNKCWNRLQTKKNVRL</sequence>
<gene>
    <name evidence="1" type="ORF">GOQ27_00855</name>
</gene>
<evidence type="ECO:0000313" key="2">
    <source>
        <dbReference type="Proteomes" id="UP000724672"/>
    </source>
</evidence>
<dbReference type="RefSeq" id="WP_203364920.1">
    <property type="nucleotide sequence ID" value="NZ_WSFT01000008.1"/>
</dbReference>
<accession>A0A942UPV0</accession>
<dbReference type="AlphaFoldDB" id="A0A942UPV0"/>
<evidence type="ECO:0000313" key="1">
    <source>
        <dbReference type="EMBL" id="MBS4536988.1"/>
    </source>
</evidence>
<dbReference type="EMBL" id="WSFT01000008">
    <property type="protein sequence ID" value="MBS4536988.1"/>
    <property type="molecule type" value="Genomic_DNA"/>
</dbReference>
<keyword evidence="2" id="KW-1185">Reference proteome</keyword>
<proteinExistence type="predicted"/>
<comment type="caution">
    <text evidence="1">The sequence shown here is derived from an EMBL/GenBank/DDBJ whole genome shotgun (WGS) entry which is preliminary data.</text>
</comment>
<reference evidence="1" key="1">
    <citation type="submission" date="2019-12" db="EMBL/GenBank/DDBJ databases">
        <title>Clostridiaceae gen. nov. sp. nov., isolated from sediment in Xinjiang, China.</title>
        <authorList>
            <person name="Zhang R."/>
        </authorList>
    </citation>
    <scope>NUCLEOTIDE SEQUENCE</scope>
    <source>
        <strain evidence="1">D2Q-11</strain>
    </source>
</reference>
<name>A0A942UPV0_9FIRM</name>
<dbReference type="Proteomes" id="UP000724672">
    <property type="component" value="Unassembled WGS sequence"/>
</dbReference>
<protein>
    <submittedName>
        <fullName evidence="1">Transposase</fullName>
    </submittedName>
</protein>